<evidence type="ECO:0000313" key="2">
    <source>
        <dbReference type="EMBL" id="PJI93753.1"/>
    </source>
</evidence>
<sequence length="441" mass="45349">MEPVTTPKARQASLREHNLGLVARAVFGAERPPSRAAIAAATGLTRATVSTLVDQLVGARVVRELPPEPGNVGRPAVPLVPASRTVVGLGLEVNVGYLGVRAVDLAGDTVVERIERGDFHASDPAVVLPRLADLAREVVAGLDAEGVRVAGARLALPGLVDVRDGHLVVAPNLGWADLDPVPLLGPLRAADDIRVRIANEANLAGLAQLRFGWFAGDRAGDGDVLADVAERSATEAPDLARGGTTFVYLSVDVGVGAAVLLEGALYVGRRGWAGEIGHVAVEPDGPLCQCGARGCLEAVAGKLALLAAFGRGPSDDLDVDEIAVRAAAGDPEVTDVLERVGTFVGRALAAVVNVLDVDTLLLGGLYATLADALHGPVVDELRRRVPALPERLVVAAAPVVDHAALTGGARAVLRDVVRTPSAFVGASTTVSPADTTERAHP</sequence>
<reference evidence="2 3" key="1">
    <citation type="submission" date="2017-11" db="EMBL/GenBank/DDBJ databases">
        <title>Genomic Encyclopedia of Archaeal and Bacterial Type Strains, Phase II (KMG-II): From Individual Species to Whole Genera.</title>
        <authorList>
            <person name="Goeker M."/>
        </authorList>
    </citation>
    <scope>NUCLEOTIDE SEQUENCE [LARGE SCALE GENOMIC DNA]</scope>
    <source>
        <strain evidence="2 3">DSM 22413</strain>
    </source>
</reference>
<dbReference type="InterPro" id="IPR043129">
    <property type="entry name" value="ATPase_NBD"/>
</dbReference>
<dbReference type="AlphaFoldDB" id="A0A2M8WS57"/>
<keyword evidence="3" id="KW-1185">Reference proteome</keyword>
<protein>
    <submittedName>
        <fullName evidence="2">Putative NBD/HSP70 family sugar kinase</fullName>
    </submittedName>
</protein>
<dbReference type="InterPro" id="IPR036388">
    <property type="entry name" value="WH-like_DNA-bd_sf"/>
</dbReference>
<evidence type="ECO:0000256" key="1">
    <source>
        <dbReference type="ARBA" id="ARBA00006479"/>
    </source>
</evidence>
<organism evidence="2 3">
    <name type="scientific">Luteimicrobium subarcticum</name>
    <dbReference type="NCBI Taxonomy" id="620910"/>
    <lineage>
        <taxon>Bacteria</taxon>
        <taxon>Bacillati</taxon>
        <taxon>Actinomycetota</taxon>
        <taxon>Actinomycetes</taxon>
        <taxon>Micrococcales</taxon>
        <taxon>Luteimicrobium</taxon>
    </lineage>
</organism>
<dbReference type="SUPFAM" id="SSF53067">
    <property type="entry name" value="Actin-like ATPase domain"/>
    <property type="match status" value="2"/>
</dbReference>
<gene>
    <name evidence="2" type="ORF">CLV34_1228</name>
</gene>
<comment type="similarity">
    <text evidence="1">Belongs to the ROK (NagC/XylR) family.</text>
</comment>
<keyword evidence="2" id="KW-0808">Transferase</keyword>
<dbReference type="InterPro" id="IPR049874">
    <property type="entry name" value="ROK_cs"/>
</dbReference>
<dbReference type="SUPFAM" id="SSF46785">
    <property type="entry name" value="Winged helix' DNA-binding domain"/>
    <property type="match status" value="1"/>
</dbReference>
<proteinExistence type="inferred from homology"/>
<dbReference type="RefSeq" id="WP_100349397.1">
    <property type="nucleotide sequence ID" value="NZ_PGTZ01000007.1"/>
</dbReference>
<dbReference type="InterPro" id="IPR036390">
    <property type="entry name" value="WH_DNA-bd_sf"/>
</dbReference>
<dbReference type="InterPro" id="IPR000600">
    <property type="entry name" value="ROK"/>
</dbReference>
<evidence type="ECO:0000313" key="3">
    <source>
        <dbReference type="Proteomes" id="UP000231586"/>
    </source>
</evidence>
<comment type="caution">
    <text evidence="2">The sequence shown here is derived from an EMBL/GenBank/DDBJ whole genome shotgun (WGS) entry which is preliminary data.</text>
</comment>
<dbReference type="Proteomes" id="UP000231586">
    <property type="component" value="Unassembled WGS sequence"/>
</dbReference>
<dbReference type="GO" id="GO:0016301">
    <property type="term" value="F:kinase activity"/>
    <property type="evidence" value="ECO:0007669"/>
    <property type="project" value="UniProtKB-KW"/>
</dbReference>
<keyword evidence="2" id="KW-0418">Kinase</keyword>
<dbReference type="PROSITE" id="PS01125">
    <property type="entry name" value="ROK"/>
    <property type="match status" value="1"/>
</dbReference>
<dbReference type="PANTHER" id="PTHR18964:SF149">
    <property type="entry name" value="BIFUNCTIONAL UDP-N-ACETYLGLUCOSAMINE 2-EPIMERASE_N-ACETYLMANNOSAMINE KINASE"/>
    <property type="match status" value="1"/>
</dbReference>
<name>A0A2M8WS57_9MICO</name>
<dbReference type="Gene3D" id="1.10.10.10">
    <property type="entry name" value="Winged helix-like DNA-binding domain superfamily/Winged helix DNA-binding domain"/>
    <property type="match status" value="1"/>
</dbReference>
<dbReference type="EMBL" id="PGTZ01000007">
    <property type="protein sequence ID" value="PJI93753.1"/>
    <property type="molecule type" value="Genomic_DNA"/>
</dbReference>
<dbReference type="OrthoDB" id="5174513at2"/>
<dbReference type="Pfam" id="PF00480">
    <property type="entry name" value="ROK"/>
    <property type="match status" value="1"/>
</dbReference>
<accession>A0A2M8WS57</accession>
<dbReference type="Gene3D" id="3.30.420.40">
    <property type="match status" value="2"/>
</dbReference>
<dbReference type="PANTHER" id="PTHR18964">
    <property type="entry name" value="ROK (REPRESSOR, ORF, KINASE) FAMILY"/>
    <property type="match status" value="1"/>
</dbReference>